<reference evidence="2 3" key="1">
    <citation type="journal article" date="2014" name="J. Biotechnol.">
        <title>Complete genome sequence of the actinobacterium Amycolatopsis japonica MG417-CF17(T) (=DSM 44213T) producing (S,S)-N,N'-ethylenediaminedisuccinic acid.</title>
        <authorList>
            <person name="Stegmann E."/>
            <person name="Albersmeier A."/>
            <person name="Spohn M."/>
            <person name="Gert H."/>
            <person name="Weber T."/>
            <person name="Wohlleben W."/>
            <person name="Kalinowski J."/>
            <person name="Ruckert C."/>
        </authorList>
    </citation>
    <scope>NUCLEOTIDE SEQUENCE [LARGE SCALE GENOMIC DNA]</scope>
    <source>
        <strain evidence="3">MG417-CF17 (DSM 44213)</strain>
    </source>
</reference>
<sequence>MRTVPNVGSGSVKASFPTLSVGKETFTDRRVGCWSRSTPRGKAGLKGPFAHQTLRKPLSQPSTLRKWLSQRACPASDGRGTR</sequence>
<dbReference type="STRING" id="208439.AJAP_26840"/>
<gene>
    <name evidence="2" type="ORF">AJAP_26840</name>
</gene>
<proteinExistence type="predicted"/>
<evidence type="ECO:0000313" key="2">
    <source>
        <dbReference type="EMBL" id="AIG78215.1"/>
    </source>
</evidence>
<accession>A0A075V5M9</accession>
<dbReference type="AlphaFoldDB" id="A0A075V5M9"/>
<dbReference type="EMBL" id="CP008953">
    <property type="protein sequence ID" value="AIG78215.1"/>
    <property type="molecule type" value="Genomic_DNA"/>
</dbReference>
<dbReference type="Proteomes" id="UP000028492">
    <property type="component" value="Chromosome"/>
</dbReference>
<protein>
    <submittedName>
        <fullName evidence="2">Uncharacterized protein</fullName>
    </submittedName>
</protein>
<evidence type="ECO:0000256" key="1">
    <source>
        <dbReference type="SAM" id="MobiDB-lite"/>
    </source>
</evidence>
<keyword evidence="3" id="KW-1185">Reference proteome</keyword>
<dbReference type="HOGENOM" id="CLU_2550874_0_0_11"/>
<evidence type="ECO:0000313" key="3">
    <source>
        <dbReference type="Proteomes" id="UP000028492"/>
    </source>
</evidence>
<dbReference type="KEGG" id="aja:AJAP_26840"/>
<feature type="region of interest" description="Disordered" evidence="1">
    <location>
        <begin position="57"/>
        <end position="82"/>
    </location>
</feature>
<organism evidence="2 3">
    <name type="scientific">Amycolatopsis japonica</name>
    <dbReference type="NCBI Taxonomy" id="208439"/>
    <lineage>
        <taxon>Bacteria</taxon>
        <taxon>Bacillati</taxon>
        <taxon>Actinomycetota</taxon>
        <taxon>Actinomycetes</taxon>
        <taxon>Pseudonocardiales</taxon>
        <taxon>Pseudonocardiaceae</taxon>
        <taxon>Amycolatopsis</taxon>
        <taxon>Amycolatopsis japonica group</taxon>
    </lineage>
</organism>
<name>A0A075V5M9_9PSEU</name>